<dbReference type="AlphaFoldDB" id="A0A7X0HQ04"/>
<dbReference type="RefSeq" id="WP_184524234.1">
    <property type="nucleotide sequence ID" value="NZ_JACHGK010000003.1"/>
</dbReference>
<accession>A0A7X0HQ04</accession>
<dbReference type="EMBL" id="JACHGK010000003">
    <property type="protein sequence ID" value="MBB6444825.1"/>
    <property type="molecule type" value="Genomic_DNA"/>
</dbReference>
<dbReference type="Pfam" id="PF14066">
    <property type="entry name" value="DUF4256"/>
    <property type="match status" value="1"/>
</dbReference>
<comment type="caution">
    <text evidence="1">The sequence shown here is derived from an EMBL/GenBank/DDBJ whole genome shotgun (WGS) entry which is preliminary data.</text>
</comment>
<sequence length="190" mass="21898">MANINNIKELSLEQREELLGLLKARFEKNMNRHKGLEWVKVQTKLEENIEKLWSLNEMESTGGEPDVVGYDKGGDEYIFYDCSTESPKGRRSVCYDREALESRKKNKPENNAVDMAAAMGIELLTEEQYRTLQKLENFDMKTSSWVQTPSDIRDVGGALFCDYRYGHVFVYHNGAESYYAARGFRGSLRV</sequence>
<name>A0A7X0HQ04_9BACI</name>
<evidence type="ECO:0008006" key="3">
    <source>
        <dbReference type="Google" id="ProtNLM"/>
    </source>
</evidence>
<protein>
    <recommendedName>
        <fullName evidence="3">DUF4256 domain-containing protein</fullName>
    </recommendedName>
</protein>
<evidence type="ECO:0000313" key="2">
    <source>
        <dbReference type="Proteomes" id="UP000531594"/>
    </source>
</evidence>
<reference evidence="1 2" key="1">
    <citation type="submission" date="2020-08" db="EMBL/GenBank/DDBJ databases">
        <title>Genomic Encyclopedia of Type Strains, Phase IV (KMG-IV): sequencing the most valuable type-strain genomes for metagenomic binning, comparative biology and taxonomic classification.</title>
        <authorList>
            <person name="Goeker M."/>
        </authorList>
    </citation>
    <scope>NUCLEOTIDE SEQUENCE [LARGE SCALE GENOMIC DNA]</scope>
    <source>
        <strain evidence="1 2">DSM 5391</strain>
    </source>
</reference>
<proteinExistence type="predicted"/>
<dbReference type="Proteomes" id="UP000531594">
    <property type="component" value="Unassembled WGS sequence"/>
</dbReference>
<gene>
    <name evidence="1" type="ORF">HNR53_001434</name>
</gene>
<organism evidence="1 2">
    <name type="scientific">Bacillus benzoevorans</name>
    <dbReference type="NCBI Taxonomy" id="1456"/>
    <lineage>
        <taxon>Bacteria</taxon>
        <taxon>Bacillati</taxon>
        <taxon>Bacillota</taxon>
        <taxon>Bacilli</taxon>
        <taxon>Bacillales</taxon>
        <taxon>Bacillaceae</taxon>
        <taxon>Bacillus</taxon>
    </lineage>
</organism>
<evidence type="ECO:0000313" key="1">
    <source>
        <dbReference type="EMBL" id="MBB6444825.1"/>
    </source>
</evidence>
<dbReference type="InterPro" id="IPR025352">
    <property type="entry name" value="DUF4256"/>
</dbReference>
<keyword evidence="2" id="KW-1185">Reference proteome</keyword>